<dbReference type="AlphaFoldDB" id="A0A1H3KB51"/>
<dbReference type="Proteomes" id="UP000198625">
    <property type="component" value="Unassembled WGS sequence"/>
</dbReference>
<sequence>MYIKGNLKKDRKTKNLVKRLRAGDIAIIDHKDIDEIAAISLVESKVKCVLNLNKSISGKYPNKGPSILVDAGIILLESKNKEIFDVVCEGEELEINNNLILYKDKVIGNFEELDSNKIKELLSIGYSNIEKELDKFIENTLEYAKKEKELVLEKGNIPKVKTKINGRHVLVVVRGKDYKKDLLAIQNYISEVKPVLIGVDGGGDALLEFGLTPDILIGDMDSVSDKCLRLSKEIIVHAYTDGRAPGLQRVNALGLDAKIFPSAGTSEDIAFLLAYYNNVDLIVAVGTHSNMIDFLEKGRSGMSSTFLVRLKVGSKLVDAKGVNMLYRSSLKPKYVVGLGIAALIPIIVLTLMFPPMKELIKLIQIRLRILFGFRR</sequence>
<protein>
    <submittedName>
        <fullName evidence="7">Uncharacterized membrane-anchored protein</fullName>
    </submittedName>
</protein>
<dbReference type="RefSeq" id="WP_091725946.1">
    <property type="nucleotide sequence ID" value="NZ_FNQE01000001.1"/>
</dbReference>
<name>A0A1H3KB51_9FIRM</name>
<dbReference type="NCBIfam" id="NF040608">
    <property type="entry name" value="division_SteA"/>
    <property type="match status" value="1"/>
</dbReference>
<keyword evidence="4" id="KW-0067">ATP-binding</keyword>
<dbReference type="OrthoDB" id="9804377at2"/>
<dbReference type="GO" id="GO:0004788">
    <property type="term" value="F:thiamine diphosphokinase activity"/>
    <property type="evidence" value="ECO:0007669"/>
    <property type="project" value="InterPro"/>
</dbReference>
<evidence type="ECO:0000256" key="2">
    <source>
        <dbReference type="ARBA" id="ARBA00022741"/>
    </source>
</evidence>
<dbReference type="Gene3D" id="3.40.50.10240">
    <property type="entry name" value="Thiamin pyrophosphokinase, catalytic domain"/>
    <property type="match status" value="1"/>
</dbReference>
<dbReference type="InterPro" id="IPR036759">
    <property type="entry name" value="TPK_catalytic_sf"/>
</dbReference>
<keyword evidence="3" id="KW-0418">Kinase</keyword>
<gene>
    <name evidence="7" type="ORF">SAMN05660462_00186</name>
</gene>
<proteinExistence type="predicted"/>
<keyword evidence="2" id="KW-0547">Nucleotide-binding</keyword>
<feature type="transmembrane region" description="Helical" evidence="5">
    <location>
        <begin position="334"/>
        <end position="353"/>
    </location>
</feature>
<evidence type="ECO:0000313" key="8">
    <source>
        <dbReference type="Proteomes" id="UP000198625"/>
    </source>
</evidence>
<keyword evidence="1" id="KW-0808">Transferase</keyword>
<evidence type="ECO:0000256" key="1">
    <source>
        <dbReference type="ARBA" id="ARBA00022679"/>
    </source>
</evidence>
<keyword evidence="5" id="KW-0812">Transmembrane</keyword>
<dbReference type="GO" id="GO:0005524">
    <property type="term" value="F:ATP binding"/>
    <property type="evidence" value="ECO:0007669"/>
    <property type="project" value="UniProtKB-KW"/>
</dbReference>
<evidence type="ECO:0000256" key="5">
    <source>
        <dbReference type="SAM" id="Phobius"/>
    </source>
</evidence>
<reference evidence="7 8" key="1">
    <citation type="submission" date="2016-10" db="EMBL/GenBank/DDBJ databases">
        <authorList>
            <person name="de Groot N.N."/>
        </authorList>
    </citation>
    <scope>NUCLEOTIDE SEQUENCE [LARGE SCALE GENOMIC DNA]</scope>
    <source>
        <strain evidence="7 8">DSM 21650</strain>
    </source>
</reference>
<evidence type="ECO:0000259" key="6">
    <source>
        <dbReference type="Pfam" id="PF12555"/>
    </source>
</evidence>
<dbReference type="Pfam" id="PF12555">
    <property type="entry name" value="SteA-like_C"/>
    <property type="match status" value="1"/>
</dbReference>
<dbReference type="GO" id="GO:0016301">
    <property type="term" value="F:kinase activity"/>
    <property type="evidence" value="ECO:0007669"/>
    <property type="project" value="UniProtKB-KW"/>
</dbReference>
<evidence type="ECO:0000256" key="4">
    <source>
        <dbReference type="ARBA" id="ARBA00022840"/>
    </source>
</evidence>
<keyword evidence="5" id="KW-1133">Transmembrane helix</keyword>
<dbReference type="SUPFAM" id="SSF63999">
    <property type="entry name" value="Thiamin pyrophosphokinase, catalytic domain"/>
    <property type="match status" value="1"/>
</dbReference>
<dbReference type="EMBL" id="FNQE01000001">
    <property type="protein sequence ID" value="SDY48818.1"/>
    <property type="molecule type" value="Genomic_DNA"/>
</dbReference>
<keyword evidence="5" id="KW-0472">Membrane</keyword>
<accession>A0A1H3KB51</accession>
<dbReference type="InterPro" id="IPR047795">
    <property type="entry name" value="Put_SteA-like"/>
</dbReference>
<dbReference type="InterPro" id="IPR022215">
    <property type="entry name" value="SteA-like_C"/>
</dbReference>
<organism evidence="7 8">
    <name type="scientific">Proteiniborus ethanoligenes</name>
    <dbReference type="NCBI Taxonomy" id="415015"/>
    <lineage>
        <taxon>Bacteria</taxon>
        <taxon>Bacillati</taxon>
        <taxon>Bacillota</taxon>
        <taxon>Clostridia</taxon>
        <taxon>Eubacteriales</taxon>
        <taxon>Proteiniborus</taxon>
    </lineage>
</organism>
<feature type="domain" description="SteA-like C-terminal" evidence="6">
    <location>
        <begin position="320"/>
        <end position="371"/>
    </location>
</feature>
<keyword evidence="8" id="KW-1185">Reference proteome</keyword>
<dbReference type="STRING" id="415015.SAMN05660462_00186"/>
<dbReference type="GO" id="GO:0009229">
    <property type="term" value="P:thiamine diphosphate biosynthetic process"/>
    <property type="evidence" value="ECO:0007669"/>
    <property type="project" value="InterPro"/>
</dbReference>
<evidence type="ECO:0000313" key="7">
    <source>
        <dbReference type="EMBL" id="SDY48818.1"/>
    </source>
</evidence>
<evidence type="ECO:0000256" key="3">
    <source>
        <dbReference type="ARBA" id="ARBA00022777"/>
    </source>
</evidence>